<sequence length="211" mass="25232">MIEYKNMRVEILDVAGIVPALIGMRNPMNSWHLGDSIDKSDSENYRVSIGENDMRLAQQLIKAGDEHCKFLRQIQVWMDIKVPRYIWSELDTYKFNTKNSCSTMHKLLNDKHKIDYSDFYIEDDSIKPLMNNIIDSLNAIREEYLRTKDIKYLRMAKQILPESFLQLRTMNTNYAELRNIVKQRKNHRLDKEWELFIKTIKELPYADEFIF</sequence>
<evidence type="ECO:0000313" key="3">
    <source>
        <dbReference type="Proteomes" id="UP000255101"/>
    </source>
</evidence>
<organism evidence="2 3">
    <name type="scientific">Peptostreptococcus anaerobius</name>
    <dbReference type="NCBI Taxonomy" id="1261"/>
    <lineage>
        <taxon>Bacteria</taxon>
        <taxon>Bacillati</taxon>
        <taxon>Bacillota</taxon>
        <taxon>Clostridia</taxon>
        <taxon>Peptostreptococcales</taxon>
        <taxon>Peptostreptococcaceae</taxon>
        <taxon>Peptostreptococcus</taxon>
    </lineage>
</organism>
<dbReference type="EMBL" id="UGTB01000004">
    <property type="protein sequence ID" value="SUB62083.1"/>
    <property type="molecule type" value="Genomic_DNA"/>
</dbReference>
<gene>
    <name evidence="1" type="ORF">NCTC11460_00021</name>
    <name evidence="2" type="ORF">NCTC11460_02091</name>
</gene>
<dbReference type="Proteomes" id="UP000255101">
    <property type="component" value="Unassembled WGS sequence"/>
</dbReference>
<proteinExistence type="predicted"/>
<dbReference type="SUPFAM" id="SSF69796">
    <property type="entry name" value="Thymidylate synthase-complementing protein Thy1"/>
    <property type="match status" value="1"/>
</dbReference>
<accession>A0A379CIH7</accession>
<dbReference type="GO" id="GO:0006231">
    <property type="term" value="P:dTMP biosynthetic process"/>
    <property type="evidence" value="ECO:0007669"/>
    <property type="project" value="InterPro"/>
</dbReference>
<dbReference type="InterPro" id="IPR036098">
    <property type="entry name" value="Thymidylate_synthase_ThyX_sf"/>
</dbReference>
<evidence type="ECO:0000313" key="2">
    <source>
        <dbReference type="EMBL" id="SUB62083.1"/>
    </source>
</evidence>
<name>A0A379CIH7_9FIRM</name>
<dbReference type="GO" id="GO:0050660">
    <property type="term" value="F:flavin adenine dinucleotide binding"/>
    <property type="evidence" value="ECO:0007669"/>
    <property type="project" value="InterPro"/>
</dbReference>
<dbReference type="AlphaFoldDB" id="A0A379CIH7"/>
<evidence type="ECO:0000313" key="1">
    <source>
        <dbReference type="EMBL" id="SUB57987.1"/>
    </source>
</evidence>
<dbReference type="GO" id="GO:0050797">
    <property type="term" value="F:thymidylate synthase (FAD) activity"/>
    <property type="evidence" value="ECO:0007669"/>
    <property type="project" value="InterPro"/>
</dbReference>
<dbReference type="Gene3D" id="3.30.1360.170">
    <property type="match status" value="1"/>
</dbReference>
<dbReference type="EMBL" id="UGTB01000003">
    <property type="protein sequence ID" value="SUB57987.1"/>
    <property type="molecule type" value="Genomic_DNA"/>
</dbReference>
<protein>
    <submittedName>
        <fullName evidence="2">Uncharacterized protein</fullName>
    </submittedName>
</protein>
<reference evidence="2 3" key="1">
    <citation type="submission" date="2018-06" db="EMBL/GenBank/DDBJ databases">
        <authorList>
            <consortium name="Pathogen Informatics"/>
            <person name="Doyle S."/>
        </authorList>
    </citation>
    <scope>NUCLEOTIDE SEQUENCE [LARGE SCALE GENOMIC DNA]</scope>
    <source>
        <strain evidence="2 3">NCTC11460</strain>
    </source>
</reference>
<dbReference type="RefSeq" id="WP_019595767.1">
    <property type="nucleotide sequence ID" value="NZ_FOVA01000025.1"/>
</dbReference>